<dbReference type="GO" id="GO:0000917">
    <property type="term" value="P:division septum assembly"/>
    <property type="evidence" value="ECO:0007669"/>
    <property type="project" value="UniProtKB-KW"/>
</dbReference>
<evidence type="ECO:0000313" key="5">
    <source>
        <dbReference type="Proteomes" id="UP000228886"/>
    </source>
</evidence>
<dbReference type="InterPro" id="IPR007170">
    <property type="entry name" value="SpoVG"/>
</dbReference>
<keyword evidence="3" id="KW-0131">Cell cycle</keyword>
<protein>
    <submittedName>
        <fullName evidence="4">Uncharacterized protein</fullName>
    </submittedName>
</protein>
<reference evidence="5" key="1">
    <citation type="submission" date="2017-09" db="EMBL/GenBank/DDBJ databases">
        <title>Depth-based differentiation of microbial function through sediment-hosted aquifers and enrichment of novel symbionts in the deep terrestrial subsurface.</title>
        <authorList>
            <person name="Probst A.J."/>
            <person name="Ladd B."/>
            <person name="Jarett J.K."/>
            <person name="Geller-Mcgrath D.E."/>
            <person name="Sieber C.M.K."/>
            <person name="Emerson J.B."/>
            <person name="Anantharaman K."/>
            <person name="Thomas B.C."/>
            <person name="Malmstrom R."/>
            <person name="Stieglmeier M."/>
            <person name="Klingl A."/>
            <person name="Woyke T."/>
            <person name="Ryan C.M."/>
            <person name="Banfield J.F."/>
        </authorList>
    </citation>
    <scope>NUCLEOTIDE SEQUENCE [LARGE SCALE GENOMIC DNA]</scope>
</reference>
<dbReference type="Proteomes" id="UP000228886">
    <property type="component" value="Unassembled WGS sequence"/>
</dbReference>
<evidence type="ECO:0000313" key="4">
    <source>
        <dbReference type="EMBL" id="PIV63859.1"/>
    </source>
</evidence>
<organism evidence="4 5">
    <name type="scientific">bacterium (Candidatus Ratteibacteria) CG01_land_8_20_14_3_00_40_19</name>
    <dbReference type="NCBI Taxonomy" id="2014290"/>
    <lineage>
        <taxon>Bacteria</taxon>
        <taxon>Candidatus Ratteibacteria</taxon>
    </lineage>
</organism>
<proteinExistence type="predicted"/>
<evidence type="ECO:0000256" key="2">
    <source>
        <dbReference type="ARBA" id="ARBA00023210"/>
    </source>
</evidence>
<gene>
    <name evidence="4" type="ORF">COS11_05210</name>
</gene>
<dbReference type="Gene3D" id="4.10.1060.50">
    <property type="match status" value="1"/>
</dbReference>
<keyword evidence="2" id="KW-0717">Septation</keyword>
<dbReference type="PANTHER" id="PTHR38429:SF1">
    <property type="entry name" value="SEPTATION PROTEIN SPOVG-RELATED"/>
    <property type="match status" value="1"/>
</dbReference>
<dbReference type="EMBL" id="PETL01000246">
    <property type="protein sequence ID" value="PIV63859.1"/>
    <property type="molecule type" value="Genomic_DNA"/>
</dbReference>
<dbReference type="GO" id="GO:0030435">
    <property type="term" value="P:sporulation resulting in formation of a cellular spore"/>
    <property type="evidence" value="ECO:0007669"/>
    <property type="project" value="InterPro"/>
</dbReference>
<dbReference type="AlphaFoldDB" id="A0A2M7E808"/>
<name>A0A2M7E808_9BACT</name>
<accession>A0A2M7E808</accession>
<dbReference type="InterPro" id="IPR036751">
    <property type="entry name" value="SpoVG_sf"/>
</dbReference>
<dbReference type="InterPro" id="IPR038587">
    <property type="entry name" value="Ribosomal_eL40_sf"/>
</dbReference>
<sequence>MEITETRITLMEKANSRLRAYTSVTFDNSFVVKDLRVIEGRNGLFVAMPSRKVEKPCPKCRAKNSLRAKFCNQCGQQLEPVVPSGEGTNSGDEHRDLAHPITTEFRNYLQKMILEAYEKEKANPTPRVKPSEK</sequence>
<dbReference type="SUPFAM" id="SSF160537">
    <property type="entry name" value="SpoVG-like"/>
    <property type="match status" value="1"/>
</dbReference>
<evidence type="ECO:0000256" key="3">
    <source>
        <dbReference type="ARBA" id="ARBA00023306"/>
    </source>
</evidence>
<dbReference type="Pfam" id="PF04026">
    <property type="entry name" value="SpoVG"/>
    <property type="match status" value="1"/>
</dbReference>
<comment type="caution">
    <text evidence="4">The sequence shown here is derived from an EMBL/GenBank/DDBJ whole genome shotgun (WGS) entry which is preliminary data.</text>
</comment>
<dbReference type="Gene3D" id="3.30.1120.40">
    <property type="entry name" value="Stage V sporulation protein G"/>
    <property type="match status" value="1"/>
</dbReference>
<keyword evidence="1" id="KW-0132">Cell division</keyword>
<evidence type="ECO:0000256" key="1">
    <source>
        <dbReference type="ARBA" id="ARBA00022618"/>
    </source>
</evidence>
<dbReference type="PANTHER" id="PTHR38429">
    <property type="entry name" value="SEPTATION PROTEIN SPOVG-RELATED"/>
    <property type="match status" value="1"/>
</dbReference>